<keyword evidence="3" id="KW-1185">Reference proteome</keyword>
<feature type="region of interest" description="Disordered" evidence="1">
    <location>
        <begin position="53"/>
        <end position="82"/>
    </location>
</feature>
<dbReference type="EMBL" id="MQWB01000001">
    <property type="protein sequence ID" value="OZC02396.1"/>
    <property type="molecule type" value="Genomic_DNA"/>
</dbReference>
<organism evidence="2 3">
    <name type="scientific">Rubricoccus marinus</name>
    <dbReference type="NCBI Taxonomy" id="716817"/>
    <lineage>
        <taxon>Bacteria</taxon>
        <taxon>Pseudomonadati</taxon>
        <taxon>Rhodothermota</taxon>
        <taxon>Rhodothermia</taxon>
        <taxon>Rhodothermales</taxon>
        <taxon>Rubricoccaceae</taxon>
        <taxon>Rubricoccus</taxon>
    </lineage>
</organism>
<dbReference type="AlphaFoldDB" id="A0A259TXH1"/>
<evidence type="ECO:0000256" key="1">
    <source>
        <dbReference type="SAM" id="MobiDB-lite"/>
    </source>
</evidence>
<sequence>MHTPHPQAEPRLRETVPTAILRLRRSSREVIPPEACRLGPDCVVCRWRREGLLDGAETPGGPENLPARSRRRSASGGPAEGL</sequence>
<reference evidence="2 3" key="1">
    <citation type="submission" date="2016-11" db="EMBL/GenBank/DDBJ databases">
        <title>Study of marine rhodopsin-containing bacteria.</title>
        <authorList>
            <person name="Yoshizawa S."/>
            <person name="Kumagai Y."/>
            <person name="Kogure K."/>
        </authorList>
    </citation>
    <scope>NUCLEOTIDE SEQUENCE [LARGE SCALE GENOMIC DNA]</scope>
    <source>
        <strain evidence="2 3">SG-29</strain>
    </source>
</reference>
<dbReference type="RefSeq" id="WP_094546611.1">
    <property type="nucleotide sequence ID" value="NZ_MQWB01000001.1"/>
</dbReference>
<gene>
    <name evidence="2" type="ORF">BSZ36_05050</name>
</gene>
<dbReference type="Proteomes" id="UP000216446">
    <property type="component" value="Unassembled WGS sequence"/>
</dbReference>
<evidence type="ECO:0000313" key="2">
    <source>
        <dbReference type="EMBL" id="OZC02396.1"/>
    </source>
</evidence>
<dbReference type="OrthoDB" id="1543589at2"/>
<proteinExistence type="predicted"/>
<dbReference type="InParanoid" id="A0A259TXH1"/>
<protein>
    <submittedName>
        <fullName evidence="2">Uncharacterized protein</fullName>
    </submittedName>
</protein>
<name>A0A259TXH1_9BACT</name>
<accession>A0A259TXH1</accession>
<evidence type="ECO:0000313" key="3">
    <source>
        <dbReference type="Proteomes" id="UP000216446"/>
    </source>
</evidence>
<comment type="caution">
    <text evidence="2">The sequence shown here is derived from an EMBL/GenBank/DDBJ whole genome shotgun (WGS) entry which is preliminary data.</text>
</comment>